<dbReference type="InterPro" id="IPR003439">
    <property type="entry name" value="ABC_transporter-like_ATP-bd"/>
</dbReference>
<feature type="domain" description="ABC transporter" evidence="3">
    <location>
        <begin position="6"/>
        <end position="245"/>
    </location>
</feature>
<dbReference type="Gene3D" id="3.40.50.300">
    <property type="entry name" value="P-loop containing nucleotide triphosphate hydrolases"/>
    <property type="match status" value="1"/>
</dbReference>
<dbReference type="STRING" id="553973.CLOHYLEM_07529"/>
<proteinExistence type="predicted"/>
<dbReference type="PANTHER" id="PTHR43790:SF8">
    <property type="entry name" value="SUGAR ABC TRANSPORTER ATP-BINDING PROTEIN"/>
    <property type="match status" value="1"/>
</dbReference>
<dbReference type="Proteomes" id="UP000004893">
    <property type="component" value="Unassembled WGS sequence"/>
</dbReference>
<evidence type="ECO:0000256" key="2">
    <source>
        <dbReference type="ARBA" id="ARBA00022840"/>
    </source>
</evidence>
<dbReference type="InterPro" id="IPR027417">
    <property type="entry name" value="P-loop_NTPase"/>
</dbReference>
<keyword evidence="2 4" id="KW-0067">ATP-binding</keyword>
<keyword evidence="5" id="KW-1185">Reference proteome</keyword>
<dbReference type="RefSeq" id="WP_006444875.1">
    <property type="nucleotide sequence ID" value="NZ_CP036524.1"/>
</dbReference>
<evidence type="ECO:0000259" key="3">
    <source>
        <dbReference type="PROSITE" id="PS50893"/>
    </source>
</evidence>
<dbReference type="OrthoDB" id="7875923at2"/>
<protein>
    <submittedName>
        <fullName evidence="4">ABC transporter, ATP-binding protein</fullName>
    </submittedName>
</protein>
<comment type="caution">
    <text evidence="4">The sequence shown here is derived from an EMBL/GenBank/DDBJ whole genome shotgun (WGS) entry which is preliminary data.</text>
</comment>
<dbReference type="PANTHER" id="PTHR43790">
    <property type="entry name" value="CARBOHYDRATE TRANSPORT ATP-BINDING PROTEIN MG119-RELATED"/>
    <property type="match status" value="1"/>
</dbReference>
<accession>C0C5Z2</accession>
<dbReference type="InterPro" id="IPR050107">
    <property type="entry name" value="ABC_carbohydrate_import_ATPase"/>
</dbReference>
<evidence type="ECO:0000256" key="1">
    <source>
        <dbReference type="ARBA" id="ARBA00022741"/>
    </source>
</evidence>
<dbReference type="PROSITE" id="PS50893">
    <property type="entry name" value="ABC_TRANSPORTER_2"/>
    <property type="match status" value="1"/>
</dbReference>
<keyword evidence="1" id="KW-0547">Nucleotide-binding</keyword>
<dbReference type="GO" id="GO:0005524">
    <property type="term" value="F:ATP binding"/>
    <property type="evidence" value="ECO:0007669"/>
    <property type="project" value="UniProtKB-KW"/>
</dbReference>
<dbReference type="EMBL" id="ABYI02000041">
    <property type="protein sequence ID" value="EEG72526.1"/>
    <property type="molecule type" value="Genomic_DNA"/>
</dbReference>
<name>C0C5Z2_9FIRM</name>
<sequence>MRKEVLRLNNIYLTSNTYGSLRNISFHLLQGEFLGLFGILNSGVKLLVRILREQAGITSGSIYRSETRVTQLLPPLQPCLDIGYVGQTGTLMPGFSIKENLMISRRTGRKKSLLIDDNSLNAEIAVLLEDLGIDDLITPAAKLNELSPFERHLIEIAKLVYAGKDIIMLDEIGYSYMETDFRRLSVLINKLKEKNISVIYVCNSIDYMAEYLDRIIILRDGRNAGTMYSDSFDRKNLMRMLLGPRHTSASSTPLIKAGRPVIRFSYYGSSCLQPVRLSVSESETVGIFSLENSIPEELAELIVSVNLRRKRLKHKYYKTDSGWEAELYDPGKELVVIPQNAAAEATYPEKSILENYLLLIYRPTSKMGCINADFSRYMEHILDKWYGKETGWSRRTKLKDTDEATQKKSAFHKWLFHRANFSYIEFPGIYADPLLQQSIFALIHEMAEHKMGILIRSNNIYELLTLCSKLVIISKQGRSVVLSREEALSIDLFELLIDMK</sequence>
<reference evidence="4" key="2">
    <citation type="submission" date="2013-06" db="EMBL/GenBank/DDBJ databases">
        <title>Draft genome sequence of Clostridium hylemonae (DSM 15053).</title>
        <authorList>
            <person name="Sudarsanam P."/>
            <person name="Ley R."/>
            <person name="Guruge J."/>
            <person name="Turnbaugh P.J."/>
            <person name="Mahowald M."/>
            <person name="Liep D."/>
            <person name="Gordon J."/>
        </authorList>
    </citation>
    <scope>NUCLEOTIDE SEQUENCE</scope>
    <source>
        <strain evidence="4">DSM 15053</strain>
    </source>
</reference>
<dbReference type="GO" id="GO:0016887">
    <property type="term" value="F:ATP hydrolysis activity"/>
    <property type="evidence" value="ECO:0007669"/>
    <property type="project" value="InterPro"/>
</dbReference>
<gene>
    <name evidence="4" type="ORF">CLOHYLEM_07529</name>
</gene>
<organism evidence="4 5">
    <name type="scientific">[Clostridium] hylemonae DSM 15053</name>
    <dbReference type="NCBI Taxonomy" id="553973"/>
    <lineage>
        <taxon>Bacteria</taxon>
        <taxon>Bacillati</taxon>
        <taxon>Bacillota</taxon>
        <taxon>Clostridia</taxon>
        <taxon>Lachnospirales</taxon>
        <taxon>Lachnospiraceae</taxon>
    </lineage>
</organism>
<dbReference type="AlphaFoldDB" id="C0C5Z2"/>
<reference evidence="4" key="1">
    <citation type="submission" date="2009-02" db="EMBL/GenBank/DDBJ databases">
        <authorList>
            <person name="Fulton L."/>
            <person name="Clifton S."/>
            <person name="Fulton B."/>
            <person name="Xu J."/>
            <person name="Minx P."/>
            <person name="Pepin K.H."/>
            <person name="Johnson M."/>
            <person name="Bhonagiri V."/>
            <person name="Nash W.E."/>
            <person name="Mardis E.R."/>
            <person name="Wilson R.K."/>
        </authorList>
    </citation>
    <scope>NUCLEOTIDE SEQUENCE [LARGE SCALE GENOMIC DNA]</scope>
    <source>
        <strain evidence="4">DSM 15053</strain>
    </source>
</reference>
<dbReference type="HOGENOM" id="CLU_000604_92_3_9"/>
<evidence type="ECO:0000313" key="5">
    <source>
        <dbReference type="Proteomes" id="UP000004893"/>
    </source>
</evidence>
<dbReference type="eggNOG" id="COG1129">
    <property type="taxonomic scope" value="Bacteria"/>
</dbReference>
<dbReference type="Pfam" id="PF00005">
    <property type="entry name" value="ABC_tran"/>
    <property type="match status" value="1"/>
</dbReference>
<evidence type="ECO:0000313" key="4">
    <source>
        <dbReference type="EMBL" id="EEG72526.1"/>
    </source>
</evidence>
<dbReference type="SUPFAM" id="SSF52540">
    <property type="entry name" value="P-loop containing nucleoside triphosphate hydrolases"/>
    <property type="match status" value="1"/>
</dbReference>